<keyword evidence="1" id="KW-1133">Transmembrane helix</keyword>
<keyword evidence="1" id="KW-0472">Membrane</keyword>
<evidence type="ECO:0000256" key="1">
    <source>
        <dbReference type="SAM" id="Phobius"/>
    </source>
</evidence>
<dbReference type="HOGENOM" id="CLU_347764_0_0_12"/>
<dbReference type="InterPro" id="IPR004155">
    <property type="entry name" value="PBS_lyase_HEAT"/>
</dbReference>
<reference evidence="2 3" key="1">
    <citation type="journal article" date="2010" name="Stand. Genomic Sci.">
        <title>Complete genome sequence of Spirochaeta smaragdinae type strain (SEBR 4228).</title>
        <authorList>
            <person name="Mavromatis K."/>
            <person name="Yasawong M."/>
            <person name="Chertkov O."/>
            <person name="Lapidus A."/>
            <person name="Lucas S."/>
            <person name="Nolan M."/>
            <person name="Del Rio T.G."/>
            <person name="Tice H."/>
            <person name="Cheng J.F."/>
            <person name="Pitluck S."/>
            <person name="Liolios K."/>
            <person name="Ivanova N."/>
            <person name="Tapia R."/>
            <person name="Han C."/>
            <person name="Bruce D."/>
            <person name="Goodwin L."/>
            <person name="Pati A."/>
            <person name="Chen A."/>
            <person name="Palaniappan K."/>
            <person name="Land M."/>
            <person name="Hauser L."/>
            <person name="Chang Y.J."/>
            <person name="Jeffries C.D."/>
            <person name="Detter J.C."/>
            <person name="Rohde M."/>
            <person name="Brambilla E."/>
            <person name="Spring S."/>
            <person name="Goker M."/>
            <person name="Sikorski J."/>
            <person name="Woyke T."/>
            <person name="Bristow J."/>
            <person name="Eisen J.A."/>
            <person name="Markowitz V."/>
            <person name="Hugenholtz P."/>
            <person name="Klenk H.P."/>
            <person name="Kyrpides N.C."/>
        </authorList>
    </citation>
    <scope>NUCLEOTIDE SEQUENCE [LARGE SCALE GENOMIC DNA]</scope>
    <source>
        <strain evidence="3">DSM 11293 / JCM 15392 / SEBR 4228</strain>
    </source>
</reference>
<dbReference type="EMBL" id="CP002116">
    <property type="protein sequence ID" value="ADK79438.1"/>
    <property type="molecule type" value="Genomic_DNA"/>
</dbReference>
<dbReference type="STRING" id="573413.Spirs_0282"/>
<name>E1RAE7_SEDSS</name>
<keyword evidence="3" id="KW-1185">Reference proteome</keyword>
<keyword evidence="2" id="KW-0456">Lyase</keyword>
<feature type="transmembrane region" description="Helical" evidence="1">
    <location>
        <begin position="15"/>
        <end position="36"/>
    </location>
</feature>
<dbReference type="AlphaFoldDB" id="E1RAE7"/>
<dbReference type="InterPro" id="IPR011989">
    <property type="entry name" value="ARM-like"/>
</dbReference>
<gene>
    <name evidence="2" type="ordered locus">Spirs_0282</name>
</gene>
<dbReference type="GO" id="GO:0016829">
    <property type="term" value="F:lyase activity"/>
    <property type="evidence" value="ECO:0007669"/>
    <property type="project" value="UniProtKB-KW"/>
</dbReference>
<accession>E1RAE7</accession>
<protein>
    <submittedName>
        <fullName evidence="2">PBS lyase HEAT domain protein repeat-containing protein</fullName>
    </submittedName>
</protein>
<sequence>MNSDFLSIRVGNFPVWTIAAAVLAVIVCIVVIFLAMKRRSAEKSVKERIDSFLRRPAKKTALWILEEAPDTGLFSVFLAALGNEKIATVLRAWIEASDDLFVFRRIALTGRGESFDGTEAFRFFSQQLDRIREMTGDPEWPARYMAVKTLLADDEERSRRALIELFHDPHPLIRRTLIAEFQPKDDQEKDEFYNRLIVFLTDDTAFEVRSEAKKRLLSSFPDRYVIDFSDLSPAAVLHVVEQFDLSSAEDRKKAFALLEHKDLEIRFAAAQFLQESGSLDALFTEADGEDVEGLKRVEMLLGNAVEVNVVGFLNSLPSSESRVSLQIAADLLQDSGDRGLIADLLRKVFPLVGAIREENGVFRADDPDLFRLFSSSLTAVWERGTESSVSMVVEELDRRCRLSDAGAILILDALPPGFPHLVLPELLKILEENLCDEKNRNALHDAFLRYSPSLYLDRLMDILKSGREGYVHAVRISALVLLGKLKVPYCMQFLLEQMPVLPFDEARDFSLHLKEYAGTLFQQRVLDTLEKDDGKVRAALISAIPATGVKDFLIPIRDAVGDADPEVRRAAVWALLEYGDQKSIKSSFDLLRDPVERVRMEAARALGSKASDSMLGNFEDLIADENEVESVKLAAIKGLSQSTGQRAVDILVKFLKDPSDDLADPLIEALSKLREKKQVKQLIEKMKDAGPELRERITVAFGRMGKEAEGPLLALLSEEIGSLTPLITEVLEATGYVEHAIRKLNHRDPRVRREAAETLSKIGTLAAFRGIVLAGRDPDQEVRVMVTKALEKLGTESGREILEALKEDPDKKIRKYTLWALERVEARSGDAK</sequence>
<dbReference type="PANTHER" id="PTHR12697:SF5">
    <property type="entry name" value="DEOXYHYPUSINE HYDROXYLASE"/>
    <property type="match status" value="1"/>
</dbReference>
<dbReference type="GO" id="GO:0016491">
    <property type="term" value="F:oxidoreductase activity"/>
    <property type="evidence" value="ECO:0007669"/>
    <property type="project" value="TreeGrafter"/>
</dbReference>
<evidence type="ECO:0000313" key="3">
    <source>
        <dbReference type="Proteomes" id="UP000002318"/>
    </source>
</evidence>
<proteinExistence type="predicted"/>
<dbReference type="KEGG" id="ssm:Spirs_0282"/>
<dbReference type="InterPro" id="IPR016024">
    <property type="entry name" value="ARM-type_fold"/>
</dbReference>
<evidence type="ECO:0000313" key="2">
    <source>
        <dbReference type="EMBL" id="ADK79438.1"/>
    </source>
</evidence>
<organism evidence="2 3">
    <name type="scientific">Sediminispirochaeta smaragdinae (strain DSM 11293 / JCM 15392 / SEBR 4228)</name>
    <name type="common">Spirochaeta smaragdinae</name>
    <dbReference type="NCBI Taxonomy" id="573413"/>
    <lineage>
        <taxon>Bacteria</taxon>
        <taxon>Pseudomonadati</taxon>
        <taxon>Spirochaetota</taxon>
        <taxon>Spirochaetia</taxon>
        <taxon>Spirochaetales</taxon>
        <taxon>Spirochaetaceae</taxon>
        <taxon>Sediminispirochaeta</taxon>
    </lineage>
</organism>
<dbReference type="SMART" id="SM00567">
    <property type="entry name" value="EZ_HEAT"/>
    <property type="match status" value="7"/>
</dbReference>
<dbReference type="Pfam" id="PF13646">
    <property type="entry name" value="HEAT_2"/>
    <property type="match status" value="2"/>
</dbReference>
<dbReference type="Proteomes" id="UP000002318">
    <property type="component" value="Chromosome"/>
</dbReference>
<dbReference type="RefSeq" id="WP_013252902.1">
    <property type="nucleotide sequence ID" value="NC_014364.1"/>
</dbReference>
<dbReference type="OrthoDB" id="366175at2"/>
<dbReference type="PANTHER" id="PTHR12697">
    <property type="entry name" value="PBS LYASE HEAT-LIKE PROTEIN"/>
    <property type="match status" value="1"/>
</dbReference>
<dbReference type="eggNOG" id="COG1413">
    <property type="taxonomic scope" value="Bacteria"/>
</dbReference>
<dbReference type="SUPFAM" id="SSF48371">
    <property type="entry name" value="ARM repeat"/>
    <property type="match status" value="2"/>
</dbReference>
<keyword evidence="1" id="KW-0812">Transmembrane</keyword>
<dbReference type="Gene3D" id="1.25.10.10">
    <property type="entry name" value="Leucine-rich Repeat Variant"/>
    <property type="match status" value="4"/>
</dbReference>